<sequence>MASNTEASMIGGGIFRRAQRSDLKVVLEMMAEICEILGLEPPTEEELVKKCGMDEGGDEKVHIYLMQGFVNDEVTTVACAFCYPEDSVWKGRQYCLKDMYIKPDYRYVGVGARIGVGICETAKKLNRSAIFKYSMEDFFRAKLGSADFIDVIRVFSHAEK</sequence>
<evidence type="ECO:0000313" key="2">
    <source>
        <dbReference type="Proteomes" id="UP001652621"/>
    </source>
</evidence>
<keyword evidence="2" id="KW-1185">Reference proteome</keyword>
<reference evidence="1" key="1">
    <citation type="submission" date="2020-05" db="UniProtKB">
        <authorList>
            <consortium name="EnsemblMetazoa"/>
        </authorList>
    </citation>
    <scope>IDENTIFICATION</scope>
    <source>
        <strain evidence="1">Aabys</strain>
    </source>
</reference>
<dbReference type="STRING" id="7370.A0A1I8NHH9"/>
<dbReference type="VEuPathDB" id="VectorBase:MDOMA2_004028"/>
<reference evidence="3" key="2">
    <citation type="submission" date="2025-04" db="UniProtKB">
        <authorList>
            <consortium name="RefSeq"/>
        </authorList>
    </citation>
    <scope>IDENTIFICATION</scope>
    <source>
        <strain evidence="3 4">Aabys</strain>
        <tissue evidence="4">Whole body</tissue>
    </source>
</reference>
<dbReference type="KEGG" id="mde:101898843"/>
<accession>A0A1I8NHH9</accession>
<dbReference type="AlphaFoldDB" id="A0A1I8NHH9"/>
<gene>
    <name evidence="1" type="primary">101898843</name>
    <name evidence="3" type="synonym">LOC101898843</name>
    <name evidence="4" type="synonym">LOC131800641</name>
</gene>
<evidence type="ECO:0000313" key="1">
    <source>
        <dbReference type="EnsemblMetazoa" id="MDOA015206-PA"/>
    </source>
</evidence>
<dbReference type="RefSeq" id="XP_058974168.1">
    <property type="nucleotide sequence ID" value="XM_059118185.1"/>
</dbReference>
<dbReference type="RefSeq" id="XP_005187501.1">
    <property type="nucleotide sequence ID" value="XM_005187444.3"/>
</dbReference>
<dbReference type="OrthoDB" id="7305308at2759"/>
<dbReference type="EnsemblMetazoa" id="MDOA015206-RA">
    <property type="protein sequence ID" value="MDOA015206-PA"/>
    <property type="gene ID" value="MDOA015206"/>
</dbReference>
<dbReference type="SUPFAM" id="SSF55729">
    <property type="entry name" value="Acyl-CoA N-acyltransferases (Nat)"/>
    <property type="match status" value="1"/>
</dbReference>
<organism evidence="1">
    <name type="scientific">Musca domestica</name>
    <name type="common">House fly</name>
    <dbReference type="NCBI Taxonomy" id="7370"/>
    <lineage>
        <taxon>Eukaryota</taxon>
        <taxon>Metazoa</taxon>
        <taxon>Ecdysozoa</taxon>
        <taxon>Arthropoda</taxon>
        <taxon>Hexapoda</taxon>
        <taxon>Insecta</taxon>
        <taxon>Pterygota</taxon>
        <taxon>Neoptera</taxon>
        <taxon>Endopterygota</taxon>
        <taxon>Diptera</taxon>
        <taxon>Brachycera</taxon>
        <taxon>Muscomorpha</taxon>
        <taxon>Muscoidea</taxon>
        <taxon>Muscidae</taxon>
        <taxon>Musca</taxon>
    </lineage>
</organism>
<protein>
    <submittedName>
        <fullName evidence="3">Uncharacterized protein LOC101898843</fullName>
    </submittedName>
    <submittedName>
        <fullName evidence="4">Uncharacterized protein LOC131800641</fullName>
    </submittedName>
</protein>
<name>A0A1I8NHH9_MUSDO</name>
<dbReference type="VEuPathDB" id="VectorBase:MDOA015206"/>
<dbReference type="InterPro" id="IPR016181">
    <property type="entry name" value="Acyl_CoA_acyltransferase"/>
</dbReference>
<dbReference type="Proteomes" id="UP001652621">
    <property type="component" value="Unplaced"/>
</dbReference>
<proteinExistence type="predicted"/>
<evidence type="ECO:0000313" key="3">
    <source>
        <dbReference type="RefSeq" id="XP_005187501.1"/>
    </source>
</evidence>
<dbReference type="Gene3D" id="3.40.630.30">
    <property type="match status" value="1"/>
</dbReference>
<dbReference type="VEuPathDB" id="VectorBase:MDOMA2_013788"/>
<dbReference type="GeneID" id="101898843"/>
<evidence type="ECO:0000313" key="4">
    <source>
        <dbReference type="RefSeq" id="XP_058974168.1"/>
    </source>
</evidence>